<organism evidence="3 4">
    <name type="scientific">Clostridium amylolyticum</name>
    <dbReference type="NCBI Taxonomy" id="1121298"/>
    <lineage>
        <taxon>Bacteria</taxon>
        <taxon>Bacillati</taxon>
        <taxon>Bacillota</taxon>
        <taxon>Clostridia</taxon>
        <taxon>Eubacteriales</taxon>
        <taxon>Clostridiaceae</taxon>
        <taxon>Clostridium</taxon>
    </lineage>
</organism>
<dbReference type="Pfam" id="PF03123">
    <property type="entry name" value="CAT_RBD"/>
    <property type="match status" value="1"/>
</dbReference>
<dbReference type="GO" id="GO:0006355">
    <property type="term" value="P:regulation of DNA-templated transcription"/>
    <property type="evidence" value="ECO:0007669"/>
    <property type="project" value="InterPro"/>
</dbReference>
<dbReference type="Pfam" id="PF00874">
    <property type="entry name" value="PRD"/>
    <property type="match status" value="2"/>
</dbReference>
<dbReference type="SUPFAM" id="SSF50151">
    <property type="entry name" value="SacY-like RNA-binding domain"/>
    <property type="match status" value="1"/>
</dbReference>
<dbReference type="InterPro" id="IPR050661">
    <property type="entry name" value="BglG_antiterminators"/>
</dbReference>
<dbReference type="Gene3D" id="2.30.24.10">
    <property type="entry name" value="CAT RNA-binding domain"/>
    <property type="match status" value="1"/>
</dbReference>
<dbReference type="EMBL" id="FQZO01000003">
    <property type="protein sequence ID" value="SHJ22251.1"/>
    <property type="molecule type" value="Genomic_DNA"/>
</dbReference>
<gene>
    <name evidence="3" type="ORF">SAMN05444401_2540</name>
</gene>
<dbReference type="InterPro" id="IPR036650">
    <property type="entry name" value="CAT_RNA-bd_dom_sf"/>
</dbReference>
<dbReference type="STRING" id="1121298.SAMN05444401_2540"/>
<evidence type="ECO:0000256" key="1">
    <source>
        <dbReference type="ARBA" id="ARBA00022737"/>
    </source>
</evidence>
<evidence type="ECO:0000259" key="2">
    <source>
        <dbReference type="PROSITE" id="PS51372"/>
    </source>
</evidence>
<feature type="domain" description="PRD" evidence="2">
    <location>
        <begin position="176"/>
        <end position="279"/>
    </location>
</feature>
<protein>
    <submittedName>
        <fullName evidence="3">Transcriptional antiterminator, BglG family</fullName>
    </submittedName>
</protein>
<feature type="domain" description="PRD" evidence="2">
    <location>
        <begin position="70"/>
        <end position="175"/>
    </location>
</feature>
<dbReference type="OrthoDB" id="9813552at2"/>
<keyword evidence="4" id="KW-1185">Reference proteome</keyword>
<dbReference type="PROSITE" id="PS51372">
    <property type="entry name" value="PRD_2"/>
    <property type="match status" value="2"/>
</dbReference>
<dbReference type="PANTHER" id="PTHR30185">
    <property type="entry name" value="CRYPTIC BETA-GLUCOSIDE BGL OPERON ANTITERMINATOR"/>
    <property type="match status" value="1"/>
</dbReference>
<dbReference type="GO" id="GO:0003723">
    <property type="term" value="F:RNA binding"/>
    <property type="evidence" value="ECO:0007669"/>
    <property type="project" value="InterPro"/>
</dbReference>
<reference evidence="3 4" key="1">
    <citation type="submission" date="2016-11" db="EMBL/GenBank/DDBJ databases">
        <authorList>
            <person name="Jaros S."/>
            <person name="Januszkiewicz K."/>
            <person name="Wedrychowicz H."/>
        </authorList>
    </citation>
    <scope>NUCLEOTIDE SEQUENCE [LARGE SCALE GENOMIC DNA]</scope>
    <source>
        <strain evidence="3 4">DSM 21864</strain>
    </source>
</reference>
<sequence length="279" mass="32565">MGRIYKVIRLINNNVVMCYDDEDFRCMLIGKGIGFGLKAQSRIYNTEKVEKIFYLIDPENKYKFDLMTKEINVDIIGVVEESIALMEDILDKPLKESIHVTLLDHINFALNRIKNNITIKNVFVHEIKFLYTEEYLIAERVVKHINSRLNIKLPEDEAGFIAMHIHAAANDGNLRETVMANEILEDMITFIENRIGKKLDRNSLPYFRLITHLRFAIDRAIKNITLENILLDTIKDKFKESFSLAKELVEYIKENHDISFNDSEMGYIAVHLQNIVNNR</sequence>
<dbReference type="Proteomes" id="UP000184080">
    <property type="component" value="Unassembled WGS sequence"/>
</dbReference>
<dbReference type="InterPro" id="IPR036634">
    <property type="entry name" value="PRD_sf"/>
</dbReference>
<dbReference type="InterPro" id="IPR004341">
    <property type="entry name" value="CAT_RNA-bd_dom"/>
</dbReference>
<proteinExistence type="predicted"/>
<keyword evidence="1" id="KW-0677">Repeat</keyword>
<dbReference type="AlphaFoldDB" id="A0A1M6HJ82"/>
<accession>A0A1M6HJ82</accession>
<dbReference type="SMART" id="SM01061">
    <property type="entry name" value="CAT_RBD"/>
    <property type="match status" value="1"/>
</dbReference>
<name>A0A1M6HJ82_9CLOT</name>
<dbReference type="Gene3D" id="1.10.1790.10">
    <property type="entry name" value="PRD domain"/>
    <property type="match status" value="2"/>
</dbReference>
<dbReference type="SUPFAM" id="SSF63520">
    <property type="entry name" value="PTS-regulatory domain, PRD"/>
    <property type="match status" value="2"/>
</dbReference>
<evidence type="ECO:0000313" key="4">
    <source>
        <dbReference type="Proteomes" id="UP000184080"/>
    </source>
</evidence>
<dbReference type="InterPro" id="IPR011608">
    <property type="entry name" value="PRD"/>
</dbReference>
<dbReference type="RefSeq" id="WP_083599872.1">
    <property type="nucleotide sequence ID" value="NZ_FQZO01000003.1"/>
</dbReference>
<evidence type="ECO:0000313" key="3">
    <source>
        <dbReference type="EMBL" id="SHJ22251.1"/>
    </source>
</evidence>
<dbReference type="PANTHER" id="PTHR30185:SF16">
    <property type="entry name" value="PROTEIN GLCT"/>
    <property type="match status" value="1"/>
</dbReference>